<evidence type="ECO:0000313" key="1">
    <source>
        <dbReference type="EMBL" id="VAW23242.1"/>
    </source>
</evidence>
<accession>A0A3B0U9U6</accession>
<dbReference type="AlphaFoldDB" id="A0A3B0U9U6"/>
<protein>
    <submittedName>
        <fullName evidence="1">Uncharacterized protein</fullName>
    </submittedName>
</protein>
<gene>
    <name evidence="1" type="ORF">MNBD_ALPHA12-1489</name>
</gene>
<sequence length="77" mass="8709">MRQFVCITGARAPETKWFSIPCNALGGQIGHILKDAETAAIYFVKGLNRVLNPLFALFLVYFCGVKRHLDPVYEFMT</sequence>
<reference evidence="1" key="1">
    <citation type="submission" date="2018-06" db="EMBL/GenBank/DDBJ databases">
        <authorList>
            <person name="Zhirakovskaya E."/>
        </authorList>
    </citation>
    <scope>NUCLEOTIDE SEQUENCE</scope>
</reference>
<proteinExistence type="predicted"/>
<name>A0A3B0U9U6_9ZZZZ</name>
<dbReference type="EMBL" id="UOEO01000227">
    <property type="protein sequence ID" value="VAW23242.1"/>
    <property type="molecule type" value="Genomic_DNA"/>
</dbReference>
<organism evidence="1">
    <name type="scientific">hydrothermal vent metagenome</name>
    <dbReference type="NCBI Taxonomy" id="652676"/>
    <lineage>
        <taxon>unclassified sequences</taxon>
        <taxon>metagenomes</taxon>
        <taxon>ecological metagenomes</taxon>
    </lineage>
</organism>